<protein>
    <submittedName>
        <fullName evidence="2">IL3RB protein</fullName>
    </submittedName>
</protein>
<dbReference type="Pfam" id="PF21460">
    <property type="entry name" value="IL3Rb_N"/>
    <property type="match status" value="1"/>
</dbReference>
<reference evidence="2 3" key="1">
    <citation type="submission" date="2019-09" db="EMBL/GenBank/DDBJ databases">
        <title>Bird 10,000 Genomes (B10K) Project - Family phase.</title>
        <authorList>
            <person name="Zhang G."/>
        </authorList>
    </citation>
    <scope>NUCLEOTIDE SEQUENCE [LARGE SCALE GENOMIC DNA]</scope>
    <source>
        <strain evidence="2">B10K-DU-011-36</strain>
        <tissue evidence="2">Muscle</tissue>
    </source>
</reference>
<dbReference type="EMBL" id="VXAL01033481">
    <property type="protein sequence ID" value="NXK57331.1"/>
    <property type="molecule type" value="Genomic_DNA"/>
</dbReference>
<accession>A0A7L0KLC5</accession>
<dbReference type="InterPro" id="IPR013783">
    <property type="entry name" value="Ig-like_fold"/>
</dbReference>
<name>A0A7L0KLC5_CHATO</name>
<dbReference type="Gene3D" id="2.60.40.10">
    <property type="entry name" value="Immunoglobulins"/>
    <property type="match status" value="1"/>
</dbReference>
<keyword evidence="3" id="KW-1185">Reference proteome</keyword>
<proteinExistence type="predicted"/>
<feature type="domain" description="Cytokine receptor common subunit beta N-terminal" evidence="1">
    <location>
        <begin position="24"/>
        <end position="112"/>
    </location>
</feature>
<gene>
    <name evidence="2" type="primary">Csf2rb_2</name>
    <name evidence="2" type="ORF">CHATOR_R15314</name>
</gene>
<dbReference type="SUPFAM" id="SSF49265">
    <property type="entry name" value="Fibronectin type III"/>
    <property type="match status" value="1"/>
</dbReference>
<evidence type="ECO:0000313" key="3">
    <source>
        <dbReference type="Proteomes" id="UP000537522"/>
    </source>
</evidence>
<feature type="non-terminal residue" evidence="2">
    <location>
        <position position="129"/>
    </location>
</feature>
<dbReference type="Proteomes" id="UP000537522">
    <property type="component" value="Unassembled WGS sequence"/>
</dbReference>
<evidence type="ECO:0000259" key="1">
    <source>
        <dbReference type="Pfam" id="PF21460"/>
    </source>
</evidence>
<sequence length="129" mass="14566">LLSLTISVCNQCIFFAWIPSSGSVPTKSLSCYNDYNSHVTCTWKEHSDAHALLGMSLYRRGNSRSESEEMLCKSEAEDDLHEAPGSYIHWVCRKTVESFGIGVDDIYGFKPNKTLEAHLTVRLFQNSKE</sequence>
<dbReference type="AlphaFoldDB" id="A0A7L0KLC5"/>
<evidence type="ECO:0000313" key="2">
    <source>
        <dbReference type="EMBL" id="NXK57331.1"/>
    </source>
</evidence>
<organism evidence="2 3">
    <name type="scientific">Chauna torquata</name>
    <name type="common">Southern screamer</name>
    <dbReference type="NCBI Taxonomy" id="30388"/>
    <lineage>
        <taxon>Eukaryota</taxon>
        <taxon>Metazoa</taxon>
        <taxon>Chordata</taxon>
        <taxon>Craniata</taxon>
        <taxon>Vertebrata</taxon>
        <taxon>Euteleostomi</taxon>
        <taxon>Archelosauria</taxon>
        <taxon>Archosauria</taxon>
        <taxon>Dinosauria</taxon>
        <taxon>Saurischia</taxon>
        <taxon>Theropoda</taxon>
        <taxon>Coelurosauria</taxon>
        <taxon>Aves</taxon>
        <taxon>Neognathae</taxon>
        <taxon>Galloanserae</taxon>
        <taxon>Anseriformes</taxon>
        <taxon>Anhimidae</taxon>
        <taxon>Chauna</taxon>
    </lineage>
</organism>
<feature type="non-terminal residue" evidence="2">
    <location>
        <position position="1"/>
    </location>
</feature>
<dbReference type="InterPro" id="IPR048668">
    <property type="entry name" value="IL3RB_N"/>
</dbReference>
<comment type="caution">
    <text evidence="2">The sequence shown here is derived from an EMBL/GenBank/DDBJ whole genome shotgun (WGS) entry which is preliminary data.</text>
</comment>
<dbReference type="InterPro" id="IPR036116">
    <property type="entry name" value="FN3_sf"/>
</dbReference>